<dbReference type="EMBL" id="MWPQ01000056">
    <property type="protein sequence ID" value="OPH81626.1"/>
    <property type="molecule type" value="Genomic_DNA"/>
</dbReference>
<comment type="caution">
    <text evidence="2">The sequence shown here is derived from an EMBL/GenBank/DDBJ whole genome shotgun (WGS) entry which is preliminary data.</text>
</comment>
<organism evidence="2 3">
    <name type="scientific">Nitrobacter vulgaris</name>
    <dbReference type="NCBI Taxonomy" id="29421"/>
    <lineage>
        <taxon>Bacteria</taxon>
        <taxon>Pseudomonadati</taxon>
        <taxon>Pseudomonadota</taxon>
        <taxon>Alphaproteobacteria</taxon>
        <taxon>Hyphomicrobiales</taxon>
        <taxon>Nitrobacteraceae</taxon>
        <taxon>Nitrobacter</taxon>
    </lineage>
</organism>
<dbReference type="Proteomes" id="UP000189940">
    <property type="component" value="Unassembled WGS sequence"/>
</dbReference>
<keyword evidence="1" id="KW-0812">Transmembrane</keyword>
<protein>
    <submittedName>
        <fullName evidence="2">Uncharacterized protein</fullName>
    </submittedName>
</protein>
<feature type="transmembrane region" description="Helical" evidence="1">
    <location>
        <begin position="46"/>
        <end position="64"/>
    </location>
</feature>
<evidence type="ECO:0000256" key="1">
    <source>
        <dbReference type="SAM" id="Phobius"/>
    </source>
</evidence>
<feature type="transmembrane region" description="Helical" evidence="1">
    <location>
        <begin position="20"/>
        <end position="40"/>
    </location>
</feature>
<keyword evidence="3" id="KW-1185">Reference proteome</keyword>
<proteinExistence type="predicted"/>
<dbReference type="AlphaFoldDB" id="A0A1V4HUG8"/>
<evidence type="ECO:0000313" key="2">
    <source>
        <dbReference type="EMBL" id="OPH81626.1"/>
    </source>
</evidence>
<name>A0A1V4HUG8_NITVU</name>
<gene>
    <name evidence="2" type="ORF">B2M20_16565</name>
</gene>
<keyword evidence="1" id="KW-1133">Transmembrane helix</keyword>
<accession>A0A1V4HUG8</accession>
<reference evidence="2 3" key="1">
    <citation type="submission" date="2017-02" db="EMBL/GenBank/DDBJ databases">
        <title>Genome sequence of the nitrite-oxidizing bacterium Nitrobacter vulgaris strain Ab1.</title>
        <authorList>
            <person name="Mellbye B.L."/>
            <person name="Davis E.W."/>
            <person name="Spieck E."/>
            <person name="Chang J.H."/>
            <person name="Bottomley P.J."/>
            <person name="Sayavedra-Soto L.A."/>
        </authorList>
    </citation>
    <scope>NUCLEOTIDE SEQUENCE [LARGE SCALE GENOMIC DNA]</scope>
    <source>
        <strain evidence="2 3">Ab1</strain>
    </source>
</reference>
<sequence length="87" mass="9470">MAQIHIPRQKVVHRTVWEVFRVPVLIAAVTTAGLTFALFGNGLSDAISWLALAVPVAIATFYWIKGRSVSRRSVCGKSGLHRLTPGT</sequence>
<evidence type="ECO:0000313" key="3">
    <source>
        <dbReference type="Proteomes" id="UP000189940"/>
    </source>
</evidence>
<keyword evidence="1" id="KW-0472">Membrane</keyword>